<reference evidence="1 2" key="1">
    <citation type="submission" date="2019-11" db="EMBL/GenBank/DDBJ databases">
        <title>Whole genome sequence of Oryza granulata.</title>
        <authorList>
            <person name="Li W."/>
        </authorList>
    </citation>
    <scope>NUCLEOTIDE SEQUENCE [LARGE SCALE GENOMIC DNA]</scope>
    <source>
        <strain evidence="2">cv. Menghai</strain>
        <tissue evidence="1">Leaf</tissue>
    </source>
</reference>
<comment type="caution">
    <text evidence="1">The sequence shown here is derived from an EMBL/GenBank/DDBJ whole genome shotgun (WGS) entry which is preliminary data.</text>
</comment>
<accession>A0A6G1DKG8</accession>
<evidence type="ECO:0000313" key="2">
    <source>
        <dbReference type="Proteomes" id="UP000479710"/>
    </source>
</evidence>
<gene>
    <name evidence="1" type="ORF">E2562_021974</name>
</gene>
<name>A0A6G1DKG8_9ORYZ</name>
<keyword evidence="2" id="KW-1185">Reference proteome</keyword>
<dbReference type="Proteomes" id="UP000479710">
    <property type="component" value="Unassembled WGS sequence"/>
</dbReference>
<protein>
    <submittedName>
        <fullName evidence="1">Uncharacterized protein</fullName>
    </submittedName>
</protein>
<dbReference type="EMBL" id="SPHZ02000006">
    <property type="protein sequence ID" value="KAF0913325.1"/>
    <property type="molecule type" value="Genomic_DNA"/>
</dbReference>
<evidence type="ECO:0000313" key="1">
    <source>
        <dbReference type="EMBL" id="KAF0913325.1"/>
    </source>
</evidence>
<organism evidence="1 2">
    <name type="scientific">Oryza meyeriana var. granulata</name>
    <dbReference type="NCBI Taxonomy" id="110450"/>
    <lineage>
        <taxon>Eukaryota</taxon>
        <taxon>Viridiplantae</taxon>
        <taxon>Streptophyta</taxon>
        <taxon>Embryophyta</taxon>
        <taxon>Tracheophyta</taxon>
        <taxon>Spermatophyta</taxon>
        <taxon>Magnoliopsida</taxon>
        <taxon>Liliopsida</taxon>
        <taxon>Poales</taxon>
        <taxon>Poaceae</taxon>
        <taxon>BOP clade</taxon>
        <taxon>Oryzoideae</taxon>
        <taxon>Oryzeae</taxon>
        <taxon>Oryzinae</taxon>
        <taxon>Oryza</taxon>
        <taxon>Oryza meyeriana</taxon>
    </lineage>
</organism>
<sequence>MASFSSRAVILPFPPPRVAGKSAAVTVSHLAAATARNLDGRPNARAQLLRQRPVLSFHRVGRNPG</sequence>
<dbReference type="AlphaFoldDB" id="A0A6G1DKG8"/>
<proteinExistence type="predicted"/>